<dbReference type="EMBL" id="CM029054">
    <property type="protein sequence ID" value="KAG2540853.1"/>
    <property type="molecule type" value="Genomic_DNA"/>
</dbReference>
<accession>A0A8T0MWD6</accession>
<gene>
    <name evidence="1" type="ORF">PVAP13_9NG585900</name>
</gene>
<evidence type="ECO:0000313" key="2">
    <source>
        <dbReference type="Proteomes" id="UP000823388"/>
    </source>
</evidence>
<protein>
    <submittedName>
        <fullName evidence="1">Uncharacterized protein</fullName>
    </submittedName>
</protein>
<dbReference type="AlphaFoldDB" id="A0A8T0MWD6"/>
<keyword evidence="2" id="KW-1185">Reference proteome</keyword>
<sequence length="479" mass="54788">MHRWRGGSASIHYLWRRSLRPISPRPHIISAAAPARRRCYWGLPYRPLLPHKVYGVVINYADHYRPHLFHRPPPPSISGPIPSVDGRMFLTKDDLGWWLVLDHCNGLLLYATDGWEEKLCVCNPATQRWTILPGRASVAARYAGAYLAFDPAVSPHYEVILIPDLPQADDDLITEEQEWPPSMWKMNVFSSRTGKWEERAFVRKGEPAGTVQDIRLDRLQPSCCEPRQGYAAYSQGVLYVHCRGSFILRLVLSGGKYRLLKTPVNYIDGLKARRGRVKKIKIPTTDLKGAKPYLGRLKNRVHYGMVYGRHLRIWMLDESCARTEWVLSYDVDVGLYAHNRPLLDINGRDLEGSWTVDEGDSSSDNDEYDGSNILIPADNKGKDEWDSDNDDIVTLEADDEDTFLRKVDIVGFHPSKKVVFLAKLFDIAAYHLDSSKFQYLGYACPKCYYLNYTNGIDKSFVYTPCMIGDLLHRYGTSNR</sequence>
<dbReference type="PANTHER" id="PTHR34591:SF21">
    <property type="entry name" value="F-BOX DOMAIN CONTAINING PROTEIN, EXPRESSED"/>
    <property type="match status" value="1"/>
</dbReference>
<dbReference type="Proteomes" id="UP000823388">
    <property type="component" value="Chromosome 9N"/>
</dbReference>
<reference evidence="1" key="1">
    <citation type="submission" date="2020-05" db="EMBL/GenBank/DDBJ databases">
        <title>WGS assembly of Panicum virgatum.</title>
        <authorList>
            <person name="Lovell J.T."/>
            <person name="Jenkins J."/>
            <person name="Shu S."/>
            <person name="Juenger T.E."/>
            <person name="Schmutz J."/>
        </authorList>
    </citation>
    <scope>NUCLEOTIDE SEQUENCE</scope>
    <source>
        <strain evidence="1">AP13</strain>
    </source>
</reference>
<evidence type="ECO:0000313" key="1">
    <source>
        <dbReference type="EMBL" id="KAG2540853.1"/>
    </source>
</evidence>
<comment type="caution">
    <text evidence="1">The sequence shown here is derived from an EMBL/GenBank/DDBJ whole genome shotgun (WGS) entry which is preliminary data.</text>
</comment>
<dbReference type="PANTHER" id="PTHR34591">
    <property type="entry name" value="OS03G0653100 PROTEIN-RELATED"/>
    <property type="match status" value="1"/>
</dbReference>
<organism evidence="1 2">
    <name type="scientific">Panicum virgatum</name>
    <name type="common">Blackwell switchgrass</name>
    <dbReference type="NCBI Taxonomy" id="38727"/>
    <lineage>
        <taxon>Eukaryota</taxon>
        <taxon>Viridiplantae</taxon>
        <taxon>Streptophyta</taxon>
        <taxon>Embryophyta</taxon>
        <taxon>Tracheophyta</taxon>
        <taxon>Spermatophyta</taxon>
        <taxon>Magnoliopsida</taxon>
        <taxon>Liliopsida</taxon>
        <taxon>Poales</taxon>
        <taxon>Poaceae</taxon>
        <taxon>PACMAD clade</taxon>
        <taxon>Panicoideae</taxon>
        <taxon>Panicodae</taxon>
        <taxon>Paniceae</taxon>
        <taxon>Panicinae</taxon>
        <taxon>Panicum</taxon>
        <taxon>Panicum sect. Hiantes</taxon>
    </lineage>
</organism>
<proteinExistence type="predicted"/>
<name>A0A8T0MWD6_PANVG</name>